<evidence type="ECO:0000313" key="2">
    <source>
        <dbReference type="EMBL" id="MPC74213.1"/>
    </source>
</evidence>
<keyword evidence="1" id="KW-0812">Transmembrane</keyword>
<accession>A0A5B7HW84</accession>
<gene>
    <name evidence="2" type="ORF">E2C01_068565</name>
</gene>
<sequence>MLHISTVLLGLLQLLIFLSLLLILISILIGRFYRIYTVVITFRFYWNLLTLSHSPGPHAVFYTRQIGLDSQPLALLSVRWLTFLLLLRLLIFFYRFFNIQYRFKQPLGRQVALLSVPFFGGTQYALKLCKRNGRLSLVSGFIVGTRSAWKLFGAAELGPAAF</sequence>
<dbReference type="Proteomes" id="UP000324222">
    <property type="component" value="Unassembled WGS sequence"/>
</dbReference>
<reference evidence="2 3" key="1">
    <citation type="submission" date="2019-05" db="EMBL/GenBank/DDBJ databases">
        <title>Another draft genome of Portunus trituberculatus and its Hox gene families provides insights of decapod evolution.</title>
        <authorList>
            <person name="Jeong J.-H."/>
            <person name="Song I."/>
            <person name="Kim S."/>
            <person name="Choi T."/>
            <person name="Kim D."/>
            <person name="Ryu S."/>
            <person name="Kim W."/>
        </authorList>
    </citation>
    <scope>NUCLEOTIDE SEQUENCE [LARGE SCALE GENOMIC DNA]</scope>
    <source>
        <tissue evidence="2">Muscle</tissue>
    </source>
</reference>
<feature type="transmembrane region" description="Helical" evidence="1">
    <location>
        <begin position="6"/>
        <end position="28"/>
    </location>
</feature>
<evidence type="ECO:0000256" key="1">
    <source>
        <dbReference type="SAM" id="Phobius"/>
    </source>
</evidence>
<keyword evidence="3" id="KW-1185">Reference proteome</keyword>
<feature type="transmembrane region" description="Helical" evidence="1">
    <location>
        <begin position="73"/>
        <end position="97"/>
    </location>
</feature>
<evidence type="ECO:0000313" key="3">
    <source>
        <dbReference type="Proteomes" id="UP000324222"/>
    </source>
</evidence>
<protein>
    <submittedName>
        <fullName evidence="2">Uncharacterized protein</fullName>
    </submittedName>
</protein>
<dbReference type="EMBL" id="VSRR010038469">
    <property type="protein sequence ID" value="MPC74213.1"/>
    <property type="molecule type" value="Genomic_DNA"/>
</dbReference>
<organism evidence="2 3">
    <name type="scientific">Portunus trituberculatus</name>
    <name type="common">Swimming crab</name>
    <name type="synonym">Neptunus trituberculatus</name>
    <dbReference type="NCBI Taxonomy" id="210409"/>
    <lineage>
        <taxon>Eukaryota</taxon>
        <taxon>Metazoa</taxon>
        <taxon>Ecdysozoa</taxon>
        <taxon>Arthropoda</taxon>
        <taxon>Crustacea</taxon>
        <taxon>Multicrustacea</taxon>
        <taxon>Malacostraca</taxon>
        <taxon>Eumalacostraca</taxon>
        <taxon>Eucarida</taxon>
        <taxon>Decapoda</taxon>
        <taxon>Pleocyemata</taxon>
        <taxon>Brachyura</taxon>
        <taxon>Eubrachyura</taxon>
        <taxon>Portunoidea</taxon>
        <taxon>Portunidae</taxon>
        <taxon>Portuninae</taxon>
        <taxon>Portunus</taxon>
    </lineage>
</organism>
<name>A0A5B7HW84_PORTR</name>
<keyword evidence="1" id="KW-0472">Membrane</keyword>
<comment type="caution">
    <text evidence="2">The sequence shown here is derived from an EMBL/GenBank/DDBJ whole genome shotgun (WGS) entry which is preliminary data.</text>
</comment>
<keyword evidence="1" id="KW-1133">Transmembrane helix</keyword>
<dbReference type="AlphaFoldDB" id="A0A5B7HW84"/>
<proteinExistence type="predicted"/>